<accession>A0ABD5U658</accession>
<feature type="transmembrane region" description="Helical" evidence="2">
    <location>
        <begin position="63"/>
        <end position="87"/>
    </location>
</feature>
<gene>
    <name evidence="4" type="ORF">ACFQEV_16630</name>
</gene>
<sequence length="336" mass="36391">MNPAYLALGGLLLVGTVVDILWTTLWAEGGAGPFTSKMMRWTWSALEWGSGGRSRVLTFAGPVILTLTLVFWLLFIWMGWALLFAGGTDAIYNTGTGRAVSWADTIYFAGYTVFTLGNGGFSPKEGVWQMATVLATASGMLFVTLSVTYLLSVLSAVTQKHAFAGGVTGLGTDADTVVRAFWDGEGFRGVDHQLDTFSDQVNTLTANHKAYPILHYFHSKQAENDPIVAVVVLDETLTLLRFGLAERNRLSGALLKGARSSVEDYLSTLDALSTSAGSVDRDPPPPDLDSLRDAGLPTVSGERFADSFDDDLNERRRTLLAFVESGGREWPSTKEQ</sequence>
<name>A0ABD5U658_9EURY</name>
<feature type="domain" description="Potassium channel" evidence="3">
    <location>
        <begin position="69"/>
        <end position="155"/>
    </location>
</feature>
<dbReference type="RefSeq" id="WP_379698472.1">
    <property type="nucleotide sequence ID" value="NZ_JBHSXH010000015.1"/>
</dbReference>
<feature type="region of interest" description="Disordered" evidence="1">
    <location>
        <begin position="274"/>
        <end position="297"/>
    </location>
</feature>
<protein>
    <submittedName>
        <fullName evidence="4">Ion channel</fullName>
    </submittedName>
</protein>
<evidence type="ECO:0000313" key="5">
    <source>
        <dbReference type="Proteomes" id="UP001596408"/>
    </source>
</evidence>
<keyword evidence="2" id="KW-0812">Transmembrane</keyword>
<feature type="transmembrane region" description="Helical" evidence="2">
    <location>
        <begin position="99"/>
        <end position="121"/>
    </location>
</feature>
<dbReference type="Gene3D" id="1.10.287.70">
    <property type="match status" value="1"/>
</dbReference>
<dbReference type="AlphaFoldDB" id="A0ABD5U658"/>
<dbReference type="Proteomes" id="UP001596408">
    <property type="component" value="Unassembled WGS sequence"/>
</dbReference>
<comment type="caution">
    <text evidence="4">The sequence shown here is derived from an EMBL/GenBank/DDBJ whole genome shotgun (WGS) entry which is preliminary data.</text>
</comment>
<feature type="compositionally biased region" description="Basic and acidic residues" evidence="1">
    <location>
        <begin position="279"/>
        <end position="292"/>
    </location>
</feature>
<keyword evidence="5" id="KW-1185">Reference proteome</keyword>
<evidence type="ECO:0000259" key="3">
    <source>
        <dbReference type="Pfam" id="PF07885"/>
    </source>
</evidence>
<dbReference type="EMBL" id="JBHSXH010000015">
    <property type="protein sequence ID" value="MFC6826609.1"/>
    <property type="molecule type" value="Genomic_DNA"/>
</dbReference>
<evidence type="ECO:0000313" key="4">
    <source>
        <dbReference type="EMBL" id="MFC6826609.1"/>
    </source>
</evidence>
<dbReference type="InterPro" id="IPR013099">
    <property type="entry name" value="K_chnl_dom"/>
</dbReference>
<evidence type="ECO:0000256" key="2">
    <source>
        <dbReference type="SAM" id="Phobius"/>
    </source>
</evidence>
<dbReference type="Pfam" id="PF07885">
    <property type="entry name" value="Ion_trans_2"/>
    <property type="match status" value="1"/>
</dbReference>
<evidence type="ECO:0000256" key="1">
    <source>
        <dbReference type="SAM" id="MobiDB-lite"/>
    </source>
</evidence>
<feature type="transmembrane region" description="Helical" evidence="2">
    <location>
        <begin position="127"/>
        <end position="151"/>
    </location>
</feature>
<keyword evidence="2" id="KW-0472">Membrane</keyword>
<reference evidence="4 5" key="1">
    <citation type="journal article" date="2019" name="Int. J. Syst. Evol. Microbiol.">
        <title>The Global Catalogue of Microorganisms (GCM) 10K type strain sequencing project: providing services to taxonomists for standard genome sequencing and annotation.</title>
        <authorList>
            <consortium name="The Broad Institute Genomics Platform"/>
            <consortium name="The Broad Institute Genome Sequencing Center for Infectious Disease"/>
            <person name="Wu L."/>
            <person name="Ma J."/>
        </authorList>
    </citation>
    <scope>NUCLEOTIDE SEQUENCE [LARGE SCALE GENOMIC DNA]</scope>
    <source>
        <strain evidence="4 5">YIM 94188</strain>
    </source>
</reference>
<dbReference type="SUPFAM" id="SSF81324">
    <property type="entry name" value="Voltage-gated potassium channels"/>
    <property type="match status" value="1"/>
</dbReference>
<organism evidence="4 5">
    <name type="scientific">Halopelagius fulvigenes</name>
    <dbReference type="NCBI Taxonomy" id="1198324"/>
    <lineage>
        <taxon>Archaea</taxon>
        <taxon>Methanobacteriati</taxon>
        <taxon>Methanobacteriota</taxon>
        <taxon>Stenosarchaea group</taxon>
        <taxon>Halobacteria</taxon>
        <taxon>Halobacteriales</taxon>
        <taxon>Haloferacaceae</taxon>
    </lineage>
</organism>
<proteinExistence type="predicted"/>
<keyword evidence="2" id="KW-1133">Transmembrane helix</keyword>